<dbReference type="Gene3D" id="4.10.60.10">
    <property type="entry name" value="Zinc finger, CCHC-type"/>
    <property type="match status" value="1"/>
</dbReference>
<dbReference type="SUPFAM" id="SSF57756">
    <property type="entry name" value="Retrovirus zinc finger-like domains"/>
    <property type="match status" value="1"/>
</dbReference>
<feature type="domain" description="CCHC-type" evidence="3">
    <location>
        <begin position="25"/>
        <end position="40"/>
    </location>
</feature>
<dbReference type="GO" id="GO:0003676">
    <property type="term" value="F:nucleic acid binding"/>
    <property type="evidence" value="ECO:0007669"/>
    <property type="project" value="InterPro"/>
</dbReference>
<accession>A0AAN6YXP5</accession>
<reference evidence="4" key="1">
    <citation type="journal article" date="2023" name="Mol. Phylogenet. Evol.">
        <title>Genome-scale phylogeny and comparative genomics of the fungal order Sordariales.</title>
        <authorList>
            <person name="Hensen N."/>
            <person name="Bonometti L."/>
            <person name="Westerberg I."/>
            <person name="Brannstrom I.O."/>
            <person name="Guillou S."/>
            <person name="Cros-Aarteil S."/>
            <person name="Calhoun S."/>
            <person name="Haridas S."/>
            <person name="Kuo A."/>
            <person name="Mondo S."/>
            <person name="Pangilinan J."/>
            <person name="Riley R."/>
            <person name="LaButti K."/>
            <person name="Andreopoulos B."/>
            <person name="Lipzen A."/>
            <person name="Chen C."/>
            <person name="Yan M."/>
            <person name="Daum C."/>
            <person name="Ng V."/>
            <person name="Clum A."/>
            <person name="Steindorff A."/>
            <person name="Ohm R.A."/>
            <person name="Martin F."/>
            <person name="Silar P."/>
            <person name="Natvig D.O."/>
            <person name="Lalanne C."/>
            <person name="Gautier V."/>
            <person name="Ament-Velasquez S.L."/>
            <person name="Kruys A."/>
            <person name="Hutchinson M.I."/>
            <person name="Powell A.J."/>
            <person name="Barry K."/>
            <person name="Miller A.N."/>
            <person name="Grigoriev I.V."/>
            <person name="Debuchy R."/>
            <person name="Gladieux P."/>
            <person name="Hiltunen Thoren M."/>
            <person name="Johannesson H."/>
        </authorList>
    </citation>
    <scope>NUCLEOTIDE SEQUENCE</scope>
    <source>
        <strain evidence="4">CBS 731.68</strain>
    </source>
</reference>
<gene>
    <name evidence="4" type="ORF">N657DRAFT_629177</name>
</gene>
<keyword evidence="1" id="KW-0862">Zinc</keyword>
<organism evidence="4 5">
    <name type="scientific">Parathielavia appendiculata</name>
    <dbReference type="NCBI Taxonomy" id="2587402"/>
    <lineage>
        <taxon>Eukaryota</taxon>
        <taxon>Fungi</taxon>
        <taxon>Dikarya</taxon>
        <taxon>Ascomycota</taxon>
        <taxon>Pezizomycotina</taxon>
        <taxon>Sordariomycetes</taxon>
        <taxon>Sordariomycetidae</taxon>
        <taxon>Sordariales</taxon>
        <taxon>Chaetomiaceae</taxon>
        <taxon>Parathielavia</taxon>
    </lineage>
</organism>
<evidence type="ECO:0000313" key="5">
    <source>
        <dbReference type="Proteomes" id="UP001302602"/>
    </source>
</evidence>
<dbReference type="Pfam" id="PF00098">
    <property type="entry name" value="zf-CCHC"/>
    <property type="match status" value="1"/>
</dbReference>
<dbReference type="SMART" id="SM00343">
    <property type="entry name" value="ZnF_C2HC"/>
    <property type="match status" value="1"/>
</dbReference>
<dbReference type="GO" id="GO:0008270">
    <property type="term" value="F:zinc ion binding"/>
    <property type="evidence" value="ECO:0007669"/>
    <property type="project" value="UniProtKB-KW"/>
</dbReference>
<keyword evidence="1" id="KW-0479">Metal-binding</keyword>
<name>A0AAN6YXP5_9PEZI</name>
<keyword evidence="1" id="KW-0863">Zinc-finger</keyword>
<feature type="non-terminal residue" evidence="4">
    <location>
        <position position="154"/>
    </location>
</feature>
<dbReference type="Proteomes" id="UP001302602">
    <property type="component" value="Unassembled WGS sequence"/>
</dbReference>
<keyword evidence="5" id="KW-1185">Reference proteome</keyword>
<comment type="caution">
    <text evidence="4">The sequence shown here is derived from an EMBL/GenBank/DDBJ whole genome shotgun (WGS) entry which is preliminary data.</text>
</comment>
<dbReference type="InterPro" id="IPR001878">
    <property type="entry name" value="Znf_CCHC"/>
</dbReference>
<dbReference type="GeneID" id="87827634"/>
<evidence type="ECO:0000256" key="2">
    <source>
        <dbReference type="SAM" id="MobiDB-lite"/>
    </source>
</evidence>
<dbReference type="PROSITE" id="PS50158">
    <property type="entry name" value="ZF_CCHC"/>
    <property type="match status" value="1"/>
</dbReference>
<sequence length="154" mass="17087">MDVDATQAQKEGRRGAARDKAGVTCFNCGKKGHFKRDCRSAKKDWEPVPGKEAATIDKHVRTVEVAAAGYAQDDSDVGRANAYEQALADAETSTKDENLETDDRGEVAPPSRALETARLWRRTLAQNNNGQWRIRNAGEQEGRNIAYLQKRVIE</sequence>
<evidence type="ECO:0000313" key="4">
    <source>
        <dbReference type="EMBL" id="KAK4117965.1"/>
    </source>
</evidence>
<proteinExistence type="predicted"/>
<feature type="region of interest" description="Disordered" evidence="2">
    <location>
        <begin position="86"/>
        <end position="110"/>
    </location>
</feature>
<evidence type="ECO:0000259" key="3">
    <source>
        <dbReference type="PROSITE" id="PS50158"/>
    </source>
</evidence>
<feature type="compositionally biased region" description="Basic and acidic residues" evidence="2">
    <location>
        <begin position="92"/>
        <end position="106"/>
    </location>
</feature>
<dbReference type="AlphaFoldDB" id="A0AAN6YXP5"/>
<reference evidence="4" key="2">
    <citation type="submission" date="2023-05" db="EMBL/GenBank/DDBJ databases">
        <authorList>
            <consortium name="Lawrence Berkeley National Laboratory"/>
            <person name="Steindorff A."/>
            <person name="Hensen N."/>
            <person name="Bonometti L."/>
            <person name="Westerberg I."/>
            <person name="Brannstrom I.O."/>
            <person name="Guillou S."/>
            <person name="Cros-Aarteil S."/>
            <person name="Calhoun S."/>
            <person name="Haridas S."/>
            <person name="Kuo A."/>
            <person name="Mondo S."/>
            <person name="Pangilinan J."/>
            <person name="Riley R."/>
            <person name="Labutti K."/>
            <person name="Andreopoulos B."/>
            <person name="Lipzen A."/>
            <person name="Chen C."/>
            <person name="Yanf M."/>
            <person name="Daum C."/>
            <person name="Ng V."/>
            <person name="Clum A."/>
            <person name="Ohm R."/>
            <person name="Martin F."/>
            <person name="Silar P."/>
            <person name="Natvig D."/>
            <person name="Lalanne C."/>
            <person name="Gautier V."/>
            <person name="Ament-Velasquez S.L."/>
            <person name="Kruys A."/>
            <person name="Hutchinson M.I."/>
            <person name="Powell A.J."/>
            <person name="Barry K."/>
            <person name="Miller A.N."/>
            <person name="Grigoriev I.V."/>
            <person name="Debuchy R."/>
            <person name="Gladieux P."/>
            <person name="Thoren M.H."/>
            <person name="Johannesson H."/>
        </authorList>
    </citation>
    <scope>NUCLEOTIDE SEQUENCE</scope>
    <source>
        <strain evidence="4">CBS 731.68</strain>
    </source>
</reference>
<protein>
    <recommendedName>
        <fullName evidence="3">CCHC-type domain-containing protein</fullName>
    </recommendedName>
</protein>
<dbReference type="RefSeq" id="XP_062641738.1">
    <property type="nucleotide sequence ID" value="XM_062790865.1"/>
</dbReference>
<evidence type="ECO:0000256" key="1">
    <source>
        <dbReference type="PROSITE-ProRule" id="PRU00047"/>
    </source>
</evidence>
<dbReference type="InterPro" id="IPR036875">
    <property type="entry name" value="Znf_CCHC_sf"/>
</dbReference>
<dbReference type="EMBL" id="MU853301">
    <property type="protein sequence ID" value="KAK4117965.1"/>
    <property type="molecule type" value="Genomic_DNA"/>
</dbReference>